<protein>
    <submittedName>
        <fullName evidence="2">Uncharacterized protein</fullName>
    </submittedName>
</protein>
<accession>A0A120G956</accession>
<comment type="caution">
    <text evidence="2">The sequence shown here is derived from an EMBL/GenBank/DDBJ whole genome shotgun (WGS) entry which is preliminary data.</text>
</comment>
<feature type="compositionally biased region" description="Polar residues" evidence="1">
    <location>
        <begin position="10"/>
        <end position="19"/>
    </location>
</feature>
<sequence length="121" mass="12894">MEHTIRLTPGHSSHSTSAANCGPLLSAGRLTRPLANSHGPSPPHASKAPSSRVRPTRMPMMPPNPSNRREGSAVKVRRSNAGLGDQRGKAHIKVSTHLTNPDNNAAPSSTFKRVAASRPWL</sequence>
<reference evidence="2 3" key="1">
    <citation type="submission" date="2015-05" db="EMBL/GenBank/DDBJ databases">
        <title>A genomic and transcriptomic approach to investigate the blue pigment phenotype in Pseudomonas fluorescens.</title>
        <authorList>
            <person name="Andreani N.A."/>
            <person name="Cardazzo B."/>
        </authorList>
    </citation>
    <scope>NUCLEOTIDE SEQUENCE [LARGE SCALE GENOMIC DNA]</scope>
    <source>
        <strain evidence="2 3">Ps_22</strain>
    </source>
</reference>
<dbReference type="EMBL" id="LCYA01000004">
    <property type="protein sequence ID" value="KWV89906.1"/>
    <property type="molecule type" value="Genomic_DNA"/>
</dbReference>
<feature type="region of interest" description="Disordered" evidence="1">
    <location>
        <begin position="1"/>
        <end position="121"/>
    </location>
</feature>
<feature type="compositionally biased region" description="Polar residues" evidence="1">
    <location>
        <begin position="96"/>
        <end position="111"/>
    </location>
</feature>
<evidence type="ECO:0000256" key="1">
    <source>
        <dbReference type="SAM" id="MobiDB-lite"/>
    </source>
</evidence>
<evidence type="ECO:0000313" key="3">
    <source>
        <dbReference type="Proteomes" id="UP000061348"/>
    </source>
</evidence>
<name>A0A120G956_PSEFL</name>
<dbReference type="Proteomes" id="UP000061348">
    <property type="component" value="Unassembled WGS sequence"/>
</dbReference>
<dbReference type="PATRIC" id="fig|294.194.peg.423"/>
<organism evidence="2 3">
    <name type="scientific">Pseudomonas fluorescens</name>
    <dbReference type="NCBI Taxonomy" id="294"/>
    <lineage>
        <taxon>Bacteria</taxon>
        <taxon>Pseudomonadati</taxon>
        <taxon>Pseudomonadota</taxon>
        <taxon>Gammaproteobacteria</taxon>
        <taxon>Pseudomonadales</taxon>
        <taxon>Pseudomonadaceae</taxon>
        <taxon>Pseudomonas</taxon>
    </lineage>
</organism>
<proteinExistence type="predicted"/>
<feature type="compositionally biased region" description="Low complexity" evidence="1">
    <location>
        <begin position="44"/>
        <end position="59"/>
    </location>
</feature>
<dbReference type="AlphaFoldDB" id="A0A120G956"/>
<evidence type="ECO:0000313" key="2">
    <source>
        <dbReference type="EMBL" id="KWV89906.1"/>
    </source>
</evidence>
<gene>
    <name evidence="2" type="ORF">PFLmoz3_00386</name>
</gene>